<dbReference type="CDD" id="cd07957">
    <property type="entry name" value="Anticodon_Ia_Met"/>
    <property type="match status" value="1"/>
</dbReference>
<name>A0A915HK07_ROMCU</name>
<dbReference type="InterPro" id="IPR016090">
    <property type="entry name" value="PLA2-like_dom"/>
</dbReference>
<dbReference type="WBParaSite" id="nRc.2.0.1.t01671-RA">
    <property type="protein sequence ID" value="nRc.2.0.1.t01671-RA"/>
    <property type="gene ID" value="nRc.2.0.1.g01671"/>
</dbReference>
<keyword evidence="6" id="KW-0963">Cytoplasm</keyword>
<evidence type="ECO:0000256" key="16">
    <source>
        <dbReference type="ARBA" id="ARBA00047364"/>
    </source>
</evidence>
<comment type="subcellular location">
    <subcellularLocation>
        <location evidence="1">Cytoplasm</location>
    </subcellularLocation>
    <subcellularLocation>
        <location evidence="2">Secreted</location>
    </subcellularLocation>
</comment>
<dbReference type="Gene3D" id="1.20.90.10">
    <property type="entry name" value="Phospholipase A2 domain"/>
    <property type="match status" value="1"/>
</dbReference>
<dbReference type="InterPro" id="IPR012340">
    <property type="entry name" value="NA-bd_OB-fold"/>
</dbReference>
<dbReference type="CDD" id="cd00814">
    <property type="entry name" value="MetRS_core"/>
    <property type="match status" value="1"/>
</dbReference>
<keyword evidence="9 19" id="KW-0436">Ligase</keyword>
<dbReference type="FunFam" id="2.20.28.20:FF:000001">
    <property type="entry name" value="Methionine--tRNA ligase"/>
    <property type="match status" value="1"/>
</dbReference>
<dbReference type="InterPro" id="IPR002547">
    <property type="entry name" value="tRNA-bd_dom"/>
</dbReference>
<evidence type="ECO:0000256" key="6">
    <source>
        <dbReference type="ARBA" id="ARBA00022490"/>
    </source>
</evidence>
<dbReference type="InterPro" id="IPR033911">
    <property type="entry name" value="MetRS_core"/>
</dbReference>
<dbReference type="SUPFAM" id="SSF57770">
    <property type="entry name" value="Methionyl-tRNA synthetase (MetRS), Zn-domain"/>
    <property type="match status" value="1"/>
</dbReference>
<dbReference type="Gene3D" id="3.40.50.620">
    <property type="entry name" value="HUPs"/>
    <property type="match status" value="1"/>
</dbReference>
<evidence type="ECO:0000313" key="21">
    <source>
        <dbReference type="Proteomes" id="UP000887565"/>
    </source>
</evidence>
<dbReference type="GO" id="GO:0005576">
    <property type="term" value="C:extracellular region"/>
    <property type="evidence" value="ECO:0007669"/>
    <property type="project" value="UniProtKB-SubCell"/>
</dbReference>
<dbReference type="GO" id="GO:0006644">
    <property type="term" value="P:phospholipid metabolic process"/>
    <property type="evidence" value="ECO:0007669"/>
    <property type="project" value="InterPro"/>
</dbReference>
<accession>A0A915HK07</accession>
<dbReference type="PANTHER" id="PTHR45765:SF1">
    <property type="entry name" value="METHIONINE--TRNA LIGASE, CYTOPLASMIC"/>
    <property type="match status" value="1"/>
</dbReference>
<evidence type="ECO:0000256" key="7">
    <source>
        <dbReference type="ARBA" id="ARBA00022525"/>
    </source>
</evidence>
<dbReference type="AlphaFoldDB" id="A0A915HK07"/>
<dbReference type="GO" id="GO:0005524">
    <property type="term" value="F:ATP binding"/>
    <property type="evidence" value="ECO:0007669"/>
    <property type="project" value="UniProtKB-KW"/>
</dbReference>
<dbReference type="SMART" id="SM00085">
    <property type="entry name" value="PA2c"/>
    <property type="match status" value="1"/>
</dbReference>
<organism evidence="21 22">
    <name type="scientific">Romanomermis culicivorax</name>
    <name type="common">Nematode worm</name>
    <dbReference type="NCBI Taxonomy" id="13658"/>
    <lineage>
        <taxon>Eukaryota</taxon>
        <taxon>Metazoa</taxon>
        <taxon>Ecdysozoa</taxon>
        <taxon>Nematoda</taxon>
        <taxon>Enoplea</taxon>
        <taxon>Dorylaimia</taxon>
        <taxon>Mermithida</taxon>
        <taxon>Mermithoidea</taxon>
        <taxon>Mermithidae</taxon>
        <taxon>Romanomermis</taxon>
    </lineage>
</organism>
<dbReference type="GO" id="GO:0050482">
    <property type="term" value="P:arachidonate secretion"/>
    <property type="evidence" value="ECO:0007669"/>
    <property type="project" value="InterPro"/>
</dbReference>
<sequence>MHTIILAFVASLQNFIFRLPEKGRRNILITSALPYVNNVPHLGTIVGCVLSADVYARYCRQRDYNTLYICGTDEYGTATETKALQEGLTPREVCDKYYKIHKETYDWFNISFDHFGRTTTDWQTKIAQDIFLKLVNNGYTFEEAVDQLFCHSCDKFLADRFVEGACPFCAYDDARGDQCDKCGKLLNPTDLLKPRCKICNSTPQLRSSNHIFLDLKKLEDKLQVHLHEQWSEEVNNRWSANAISISKSWLKDLKPRCLTRDLKWGTPVPLEKFRDKVFYVWFDAPIGYASITATYTDQWENWWKNPENVELVHFLGKDNVVFHAVIFPCSLIGTKDSYTLVNHISSTEFLNYEDTKFSKSRGIGIFGTDTVSTGIPCDIWRFYLCYIRPETSDAAFSWSDFVLRVNSELVNNLGNFILRGLSFTKKFFNGRVPKLLISEEDANVLAQVNYQLKEYIDSLEHSRLRDALKCVLFITKIGNLYIQSNEPWALLKGSDEQKRRAGSVIALAANVSALVSLLLRPYLPVTSDEIINQLKLYQLKDCRLPDYMVKLLPDNHEIGNLVCWIKNVFLEMVLQITPLFQSLDPETCEKFKEKFGGVRSDLNNEEKPLEKLATKTATKALSKDAGAEKKNVKKSKDLAKLTDNIEKNDKILCECVDELGNKLEELLIKFSQEQEGQLMKEKFELEKRIVSLKKELLNAEAKRGTKQYYDFTSADKLVETASAAVASAESKPSKNIATNNGVAVHNGVVEAKSAVLSKSEKPAKVSKTPAVPKETEVVDVSRLDIRVGLIIRAEKHPDADSLYVETIDVGEEKPRTVISGLVNHVPLVEFIFPIFQMQNRPVLLLCNLKPQKMRGIESQGMVLCASTPQKVEILNPPPGAVPGDRVFVTGFEVLFSEFGLAHLTRSKRAAGLWNFCSTIKCTTKNPCWKYLNYGCYCGWGGRHSPVDDIDQCCFAHDACYKRTKRLGCIIKWIGYDWLCHNHTIYCGSDNTICGDLRCECDKAAALCLSKHFLPPVKPVCTDPPPPAGVII</sequence>
<evidence type="ECO:0000256" key="8">
    <source>
        <dbReference type="ARBA" id="ARBA00022555"/>
    </source>
</evidence>
<dbReference type="PROSITE" id="PS00118">
    <property type="entry name" value="PA2_HIS"/>
    <property type="match status" value="1"/>
</dbReference>
<keyword evidence="12 17" id="KW-0694">RNA-binding</keyword>
<dbReference type="Gene3D" id="2.20.28.20">
    <property type="entry name" value="Methionyl-tRNA synthetase, Zn-domain"/>
    <property type="match status" value="1"/>
</dbReference>
<dbReference type="PROSITE" id="PS00178">
    <property type="entry name" value="AA_TRNA_LIGASE_I"/>
    <property type="match status" value="1"/>
</dbReference>
<dbReference type="NCBIfam" id="NF001100">
    <property type="entry name" value="PRK00133.1"/>
    <property type="match status" value="1"/>
</dbReference>
<reference evidence="22" key="1">
    <citation type="submission" date="2022-11" db="UniProtKB">
        <authorList>
            <consortium name="WormBaseParasite"/>
        </authorList>
    </citation>
    <scope>IDENTIFICATION</scope>
</reference>
<dbReference type="PANTHER" id="PTHR45765">
    <property type="entry name" value="METHIONINE--TRNA LIGASE"/>
    <property type="match status" value="1"/>
</dbReference>
<dbReference type="InterPro" id="IPR029038">
    <property type="entry name" value="MetRS_Zn"/>
</dbReference>
<dbReference type="SUPFAM" id="SSF50249">
    <property type="entry name" value="Nucleic acid-binding proteins"/>
    <property type="match status" value="1"/>
</dbReference>
<dbReference type="InterPro" id="IPR014729">
    <property type="entry name" value="Rossmann-like_a/b/a_fold"/>
</dbReference>
<evidence type="ECO:0000256" key="9">
    <source>
        <dbReference type="ARBA" id="ARBA00022598"/>
    </source>
</evidence>
<dbReference type="PRINTS" id="PR01041">
    <property type="entry name" value="TRNASYNTHMET"/>
</dbReference>
<dbReference type="GO" id="GO:0005829">
    <property type="term" value="C:cytosol"/>
    <property type="evidence" value="ECO:0007669"/>
    <property type="project" value="TreeGrafter"/>
</dbReference>
<evidence type="ECO:0000256" key="2">
    <source>
        <dbReference type="ARBA" id="ARBA00004613"/>
    </source>
</evidence>
<keyword evidence="21" id="KW-1185">Reference proteome</keyword>
<keyword evidence="10 19" id="KW-0547">Nucleotide-binding</keyword>
<dbReference type="InterPro" id="IPR036444">
    <property type="entry name" value="PLipase_A2_dom_sf"/>
</dbReference>
<dbReference type="InterPro" id="IPR001412">
    <property type="entry name" value="aa-tRNA-synth_I_CS"/>
</dbReference>
<dbReference type="PROSITE" id="PS50886">
    <property type="entry name" value="TRBD"/>
    <property type="match status" value="1"/>
</dbReference>
<dbReference type="Pfam" id="PF00068">
    <property type="entry name" value="Phospholip_A2_1"/>
    <property type="match status" value="1"/>
</dbReference>
<dbReference type="InterPro" id="IPR015413">
    <property type="entry name" value="Methionyl/Leucyl_tRNA_Synth"/>
</dbReference>
<evidence type="ECO:0000256" key="17">
    <source>
        <dbReference type="PROSITE-ProRule" id="PRU00209"/>
    </source>
</evidence>
<dbReference type="InterPro" id="IPR033113">
    <property type="entry name" value="PLA2_histidine"/>
</dbReference>
<dbReference type="InterPro" id="IPR023458">
    <property type="entry name" value="Met-tRNA_ligase_1"/>
</dbReference>
<dbReference type="GO" id="GO:0000049">
    <property type="term" value="F:tRNA binding"/>
    <property type="evidence" value="ECO:0007669"/>
    <property type="project" value="UniProtKB-UniRule"/>
</dbReference>
<dbReference type="Proteomes" id="UP000887565">
    <property type="component" value="Unplaced"/>
</dbReference>
<proteinExistence type="inferred from homology"/>
<dbReference type="SUPFAM" id="SSF47323">
    <property type="entry name" value="Anticodon-binding domain of a subclass of class I aminoacyl-tRNA synthetases"/>
    <property type="match status" value="1"/>
</dbReference>
<dbReference type="InterPro" id="IPR009080">
    <property type="entry name" value="tRNAsynth_Ia_anticodon-bd"/>
</dbReference>
<evidence type="ECO:0000256" key="14">
    <source>
        <dbReference type="ARBA" id="ARBA00023146"/>
    </source>
</evidence>
<evidence type="ECO:0000256" key="3">
    <source>
        <dbReference type="ARBA" id="ARBA00005594"/>
    </source>
</evidence>
<dbReference type="Gene3D" id="2.40.50.140">
    <property type="entry name" value="Nucleic acid-binding proteins"/>
    <property type="match status" value="1"/>
</dbReference>
<dbReference type="SUPFAM" id="SSF48619">
    <property type="entry name" value="Phospholipase A2, PLA2"/>
    <property type="match status" value="1"/>
</dbReference>
<dbReference type="GO" id="GO:0017101">
    <property type="term" value="C:aminoacyl-tRNA synthetase multienzyme complex"/>
    <property type="evidence" value="ECO:0007669"/>
    <property type="project" value="TreeGrafter"/>
</dbReference>
<evidence type="ECO:0000256" key="13">
    <source>
        <dbReference type="ARBA" id="ARBA00022917"/>
    </source>
</evidence>
<comment type="similarity">
    <text evidence="18">Belongs to the phospholipase A2 family.</text>
</comment>
<dbReference type="Pfam" id="PF19303">
    <property type="entry name" value="Anticodon_3"/>
    <property type="match status" value="1"/>
</dbReference>
<evidence type="ECO:0000256" key="15">
    <source>
        <dbReference type="ARBA" id="ARBA00030904"/>
    </source>
</evidence>
<feature type="domain" description="TRNA-binding" evidence="20">
    <location>
        <begin position="779"/>
        <end position="887"/>
    </location>
</feature>
<dbReference type="InterPro" id="IPR014758">
    <property type="entry name" value="Met-tRNA_synth"/>
</dbReference>
<dbReference type="GO" id="GO:0006431">
    <property type="term" value="P:methionyl-tRNA aminoacylation"/>
    <property type="evidence" value="ECO:0007669"/>
    <property type="project" value="InterPro"/>
</dbReference>
<keyword evidence="7" id="KW-0964">Secreted</keyword>
<evidence type="ECO:0000256" key="10">
    <source>
        <dbReference type="ARBA" id="ARBA00022741"/>
    </source>
</evidence>
<evidence type="ECO:0000256" key="5">
    <source>
        <dbReference type="ARBA" id="ARBA00018335"/>
    </source>
</evidence>
<dbReference type="SUPFAM" id="SSF52374">
    <property type="entry name" value="Nucleotidylyl transferase"/>
    <property type="match status" value="1"/>
</dbReference>
<evidence type="ECO:0000256" key="1">
    <source>
        <dbReference type="ARBA" id="ARBA00004496"/>
    </source>
</evidence>
<evidence type="ECO:0000313" key="22">
    <source>
        <dbReference type="WBParaSite" id="nRc.2.0.1.t01671-RA"/>
    </source>
</evidence>
<comment type="similarity">
    <text evidence="3 19">Belongs to the class-I aminoacyl-tRNA synthetase family.</text>
</comment>
<dbReference type="CDD" id="cd02799">
    <property type="entry name" value="tRNA_bind_EMAP-II_like"/>
    <property type="match status" value="1"/>
</dbReference>
<keyword evidence="8 17" id="KW-0820">tRNA-binding</keyword>
<dbReference type="Pfam" id="PF01588">
    <property type="entry name" value="tRNA_bind"/>
    <property type="match status" value="1"/>
</dbReference>
<dbReference type="Gene3D" id="1.10.730.10">
    <property type="entry name" value="Isoleucyl-tRNA Synthetase, Domain 1"/>
    <property type="match status" value="1"/>
</dbReference>
<dbReference type="OMA" id="HLNTTEY"/>
<dbReference type="InterPro" id="IPR041872">
    <property type="entry name" value="Anticodon_Met"/>
</dbReference>
<evidence type="ECO:0000256" key="18">
    <source>
        <dbReference type="RuleBase" id="RU003654"/>
    </source>
</evidence>
<evidence type="ECO:0000256" key="12">
    <source>
        <dbReference type="ARBA" id="ARBA00022884"/>
    </source>
</evidence>
<dbReference type="NCBIfam" id="TIGR00398">
    <property type="entry name" value="metG"/>
    <property type="match status" value="1"/>
</dbReference>
<dbReference type="Pfam" id="PF09334">
    <property type="entry name" value="tRNA-synt_1g"/>
    <property type="match status" value="1"/>
</dbReference>
<keyword evidence="13 19" id="KW-0648">Protein biosynthesis</keyword>
<evidence type="ECO:0000256" key="4">
    <source>
        <dbReference type="ARBA" id="ARBA00012838"/>
    </source>
</evidence>
<dbReference type="EC" id="6.1.1.10" evidence="4"/>
<keyword evidence="11 19" id="KW-0067">ATP-binding</keyword>
<evidence type="ECO:0000256" key="19">
    <source>
        <dbReference type="RuleBase" id="RU363039"/>
    </source>
</evidence>
<protein>
    <recommendedName>
        <fullName evidence="5">Methionine--tRNA ligase, cytoplasmic</fullName>
        <ecNumber evidence="4">6.1.1.10</ecNumber>
    </recommendedName>
    <alternativeName>
        <fullName evidence="15">Methionyl-tRNA synthetase</fullName>
    </alternativeName>
</protein>
<dbReference type="GO" id="GO:0004623">
    <property type="term" value="F:phospholipase A2 activity"/>
    <property type="evidence" value="ECO:0007669"/>
    <property type="project" value="InterPro"/>
</dbReference>
<evidence type="ECO:0000259" key="20">
    <source>
        <dbReference type="PROSITE" id="PS50886"/>
    </source>
</evidence>
<dbReference type="GO" id="GO:0004825">
    <property type="term" value="F:methionine-tRNA ligase activity"/>
    <property type="evidence" value="ECO:0007669"/>
    <property type="project" value="UniProtKB-EC"/>
</dbReference>
<dbReference type="HAMAP" id="MF_00098">
    <property type="entry name" value="Met_tRNA_synth_type1"/>
    <property type="match status" value="1"/>
</dbReference>
<evidence type="ECO:0000256" key="11">
    <source>
        <dbReference type="ARBA" id="ARBA00022840"/>
    </source>
</evidence>
<comment type="catalytic activity">
    <reaction evidence="16">
        <text>tRNA(Met) + L-methionine + ATP = L-methionyl-tRNA(Met) + AMP + diphosphate</text>
        <dbReference type="Rhea" id="RHEA:13481"/>
        <dbReference type="Rhea" id="RHEA-COMP:9667"/>
        <dbReference type="Rhea" id="RHEA-COMP:9698"/>
        <dbReference type="ChEBI" id="CHEBI:30616"/>
        <dbReference type="ChEBI" id="CHEBI:33019"/>
        <dbReference type="ChEBI" id="CHEBI:57844"/>
        <dbReference type="ChEBI" id="CHEBI:78442"/>
        <dbReference type="ChEBI" id="CHEBI:78530"/>
        <dbReference type="ChEBI" id="CHEBI:456215"/>
        <dbReference type="EC" id="6.1.1.10"/>
    </reaction>
</comment>
<dbReference type="CDD" id="cd00125">
    <property type="entry name" value="PLA2c"/>
    <property type="match status" value="1"/>
</dbReference>
<keyword evidence="14 19" id="KW-0030">Aminoacyl-tRNA synthetase</keyword>